<proteinExistence type="predicted"/>
<protein>
    <submittedName>
        <fullName evidence="3">JmjC domain-containing protein</fullName>
    </submittedName>
</protein>
<keyword evidence="2" id="KW-1185">Reference proteome</keyword>
<dbReference type="WBParaSite" id="maker-uti_cns_0000265-snap-gene-1.7-mRNA-1">
    <property type="protein sequence ID" value="maker-uti_cns_0000265-snap-gene-1.7-mRNA-1"/>
    <property type="gene ID" value="maker-uti_cns_0000265-snap-gene-1.7"/>
</dbReference>
<dbReference type="InterPro" id="IPR041667">
    <property type="entry name" value="Cupin_8"/>
</dbReference>
<organism evidence="2 3">
    <name type="scientific">Macrostomum lignano</name>
    <dbReference type="NCBI Taxonomy" id="282301"/>
    <lineage>
        <taxon>Eukaryota</taxon>
        <taxon>Metazoa</taxon>
        <taxon>Spiralia</taxon>
        <taxon>Lophotrochozoa</taxon>
        <taxon>Platyhelminthes</taxon>
        <taxon>Rhabditophora</taxon>
        <taxon>Macrostomorpha</taxon>
        <taxon>Macrostomida</taxon>
        <taxon>Macrostomidae</taxon>
        <taxon>Macrostomum</taxon>
    </lineage>
</organism>
<evidence type="ECO:0000313" key="3">
    <source>
        <dbReference type="WBParaSite" id="maker-uti_cns_0000265-snap-gene-1.7-mRNA-1"/>
    </source>
</evidence>
<dbReference type="PROSITE" id="PS51184">
    <property type="entry name" value="JMJC"/>
    <property type="match status" value="1"/>
</dbReference>
<reference evidence="3" key="1">
    <citation type="submission" date="2016-11" db="UniProtKB">
        <authorList>
            <consortium name="WormBaseParasite"/>
        </authorList>
    </citation>
    <scope>IDENTIFICATION</scope>
</reference>
<dbReference type="PANTHER" id="PTHR12461">
    <property type="entry name" value="HYPOXIA-INDUCIBLE FACTOR 1 ALPHA INHIBITOR-RELATED"/>
    <property type="match status" value="1"/>
</dbReference>
<dbReference type="SUPFAM" id="SSF51197">
    <property type="entry name" value="Clavaminate synthase-like"/>
    <property type="match status" value="1"/>
</dbReference>
<dbReference type="Proteomes" id="UP000095280">
    <property type="component" value="Unplaced"/>
</dbReference>
<evidence type="ECO:0000313" key="2">
    <source>
        <dbReference type="Proteomes" id="UP000095280"/>
    </source>
</evidence>
<dbReference type="PANTHER" id="PTHR12461:SF53">
    <property type="entry name" value="JMJC DOMAIN-CONTAINING PROTEIN"/>
    <property type="match status" value="1"/>
</dbReference>
<dbReference type="Pfam" id="PF13621">
    <property type="entry name" value="Cupin_8"/>
    <property type="match status" value="1"/>
</dbReference>
<accession>A0A1I8FX82</accession>
<dbReference type="InterPro" id="IPR003347">
    <property type="entry name" value="JmjC_dom"/>
</dbReference>
<sequence>MVVLRAVTVLGEPVDQDSRNYRSASLSRVGQLEQEAEDIQRSSRLKDHHLLSAVDHILRQSQSPFVMYNRASSLPPQRAGSVQRFASPSPNGEKHPLFEKDHAMDTVFPPVIWKHPELPAGHLRSLGYQRHADGPVKVASRLPSPVEFYAEYVLRLKPLVLRDAIDKSSPMMDRWTDEYLKRHFGQHKVTVTHKKEIIKGQVEDLYMASLIPAEMEAGFTVPHVAQCGPVSRHITEAEMWMSSGGTGSLLHYHSEHQLHCMADGRKDFILIEHKYKDNLKCVEQPPGSGNGASTIDVDMVNMFDSPDVEKTPWRYTTLLPGDCLFIPAGHLHQVRSYGRSLSYTFLFRPVEDKNLGDCRALSKAVRGLDQFDLVWTIKDGYSQLKNEKLDADSLRSVLLSWVGKDGGLTFPVFQRNYEKAVAKAAGDSRSIGAKRAFQQLLQSEKKQVLTKDALMKLPAKTLDKLALFLNSIHKTIHDTQSALDGCRKVLRRSSVSGGSGVNEFGQSGYSPATTRAINHAYAGSGVQVRVRNIPLPRRPGGGGGGGVIVDGVLPNSAERRRIERHLDSLVSYEMPSAENFTNMKNRLRDVNEKVLQHKLMMDRYTGVDLNPQSSVDERINDKYLELVSRMPELERNLNPGRRHSADYSNSNNYAVKGYSQGLLPGGGPPVSELRGRIRRLITRSRQDPNYFRQ</sequence>
<dbReference type="AlphaFoldDB" id="A0A1I8FX82"/>
<evidence type="ECO:0000259" key="1">
    <source>
        <dbReference type="PROSITE" id="PS51184"/>
    </source>
</evidence>
<dbReference type="Gene3D" id="2.60.120.650">
    <property type="entry name" value="Cupin"/>
    <property type="match status" value="1"/>
</dbReference>
<feature type="domain" description="JmjC" evidence="1">
    <location>
        <begin position="200"/>
        <end position="364"/>
    </location>
</feature>
<name>A0A1I8FX82_9PLAT</name>